<protein>
    <submittedName>
        <fullName evidence="2">Uncharacterized protein</fullName>
    </submittedName>
</protein>
<feature type="compositionally biased region" description="Polar residues" evidence="1">
    <location>
        <begin position="75"/>
        <end position="94"/>
    </location>
</feature>
<sequence length="257" mass="28541">MFKKRYRCTSEYFHTVRTPFVQTQSESLPTEALAATLLPQVSLVRRLLSNPMAECEIGRGPGRQLARDADKRKPPNSQGPPWSVASEAQSSQQHLHARSRTPCLELSWVGMCQETVTSLCLEGEEEEIRLQVPQGGGGEEREALRAGLRADGHWRAPEHRQSPPAALPGDLPVGKELEPGLVESQGRAQRGGVVTGSFYPGPNCLSSQRAQRSTFSTRWGHFQLGRVVQWLDSLRGRLGSDCPLFTRRRGSAQKYWA</sequence>
<dbReference type="Proteomes" id="UP001176941">
    <property type="component" value="Chromosome 28"/>
</dbReference>
<evidence type="ECO:0000313" key="3">
    <source>
        <dbReference type="Proteomes" id="UP001176941"/>
    </source>
</evidence>
<evidence type="ECO:0000313" key="2">
    <source>
        <dbReference type="EMBL" id="CAI9168284.1"/>
    </source>
</evidence>
<organism evidence="2 3">
    <name type="scientific">Rangifer tarandus platyrhynchus</name>
    <name type="common">Svalbard reindeer</name>
    <dbReference type="NCBI Taxonomy" id="3082113"/>
    <lineage>
        <taxon>Eukaryota</taxon>
        <taxon>Metazoa</taxon>
        <taxon>Chordata</taxon>
        <taxon>Craniata</taxon>
        <taxon>Vertebrata</taxon>
        <taxon>Euteleostomi</taxon>
        <taxon>Mammalia</taxon>
        <taxon>Eutheria</taxon>
        <taxon>Laurasiatheria</taxon>
        <taxon>Artiodactyla</taxon>
        <taxon>Ruminantia</taxon>
        <taxon>Pecora</taxon>
        <taxon>Cervidae</taxon>
        <taxon>Odocoileinae</taxon>
        <taxon>Rangifer</taxon>
    </lineage>
</organism>
<proteinExistence type="predicted"/>
<feature type="region of interest" description="Disordered" evidence="1">
    <location>
        <begin position="153"/>
        <end position="177"/>
    </location>
</feature>
<accession>A0ABN8Z8Q7</accession>
<gene>
    <name evidence="2" type="ORF">MRATA1EN1_LOCUS17246</name>
</gene>
<keyword evidence="3" id="KW-1185">Reference proteome</keyword>
<reference evidence="2" key="1">
    <citation type="submission" date="2023-04" db="EMBL/GenBank/DDBJ databases">
        <authorList>
            <consortium name="ELIXIR-Norway"/>
        </authorList>
    </citation>
    <scope>NUCLEOTIDE SEQUENCE [LARGE SCALE GENOMIC DNA]</scope>
</reference>
<name>A0ABN8Z8Q7_RANTA</name>
<feature type="region of interest" description="Disordered" evidence="1">
    <location>
        <begin position="55"/>
        <end position="96"/>
    </location>
</feature>
<evidence type="ECO:0000256" key="1">
    <source>
        <dbReference type="SAM" id="MobiDB-lite"/>
    </source>
</evidence>
<dbReference type="EMBL" id="OX459964">
    <property type="protein sequence ID" value="CAI9168284.1"/>
    <property type="molecule type" value="Genomic_DNA"/>
</dbReference>